<keyword evidence="1" id="KW-0614">Plasmid</keyword>
<dbReference type="AlphaFoldDB" id="A0A2Z2MGG2"/>
<dbReference type="EMBL" id="CP014863">
    <property type="protein sequence ID" value="ASJ03815.1"/>
    <property type="molecule type" value="Genomic_DNA"/>
</dbReference>
<protein>
    <recommendedName>
        <fullName evidence="3">Nucleotidyltransferase</fullName>
    </recommendedName>
</protein>
<gene>
    <name evidence="1" type="ORF">A3L09_10680</name>
</gene>
<keyword evidence="2" id="KW-1185">Reference proteome</keyword>
<dbReference type="InterPro" id="IPR043519">
    <property type="entry name" value="NT_sf"/>
</dbReference>
<name>A0A2Z2MGG2_THEPR</name>
<organism evidence="1 2">
    <name type="scientific">Thermococcus profundus</name>
    <dbReference type="NCBI Taxonomy" id="49899"/>
    <lineage>
        <taxon>Archaea</taxon>
        <taxon>Methanobacteriati</taxon>
        <taxon>Methanobacteriota</taxon>
        <taxon>Thermococci</taxon>
        <taxon>Thermococcales</taxon>
        <taxon>Thermococcaceae</taxon>
        <taxon>Thermococcus</taxon>
    </lineage>
</organism>
<evidence type="ECO:0000313" key="2">
    <source>
        <dbReference type="Proteomes" id="UP000250179"/>
    </source>
</evidence>
<dbReference type="Gene3D" id="3.30.460.40">
    <property type="match status" value="1"/>
</dbReference>
<evidence type="ECO:0000313" key="1">
    <source>
        <dbReference type="EMBL" id="ASJ03815.1"/>
    </source>
</evidence>
<accession>A0A2Z2MGG2</accession>
<dbReference type="RefSeq" id="WP_088859074.1">
    <property type="nucleotide sequence ID" value="NZ_CP014863.1"/>
</dbReference>
<dbReference type="SUPFAM" id="SSF81301">
    <property type="entry name" value="Nucleotidyltransferase"/>
    <property type="match status" value="1"/>
</dbReference>
<dbReference type="Proteomes" id="UP000250179">
    <property type="component" value="Plasmid unnamed"/>
</dbReference>
<sequence length="245" mass="27966">MITRERLIEEFVLLDEKAQLMGAEKIDIFLIGGGNLALRGIKPATADVDIVLKNAKTLKQLEEVLTNPSPRLKTRKGLVIYVKVVEHEYTTKLGAVSVFKKLDPEMGDFNLDVFVKRVLKGIVLTEGIMRRSSIPEEFKSLRTIRVHLVSPEDIFLFKGVTSLGRSKDIDDILRLLEMGIDFNTVLREVEAQKEVIEPEWFEWFLGILLDKMTMVRNILQERGLRSSGLEMFIRTLQVIKPANKT</sequence>
<geneLocation type="plasmid" evidence="2"/>
<reference evidence="1 2" key="1">
    <citation type="submission" date="2016-03" db="EMBL/GenBank/DDBJ databases">
        <title>Complete genome sequence of Thermococcus profundus strain DT5432.</title>
        <authorList>
            <person name="Oger P.M."/>
        </authorList>
    </citation>
    <scope>NUCLEOTIDE SEQUENCE [LARGE SCALE GENOMIC DNA]</scope>
    <source>
        <strain evidence="1 2">DT 5432</strain>
        <plasmid evidence="2">Plasmid</plasmid>
    </source>
</reference>
<proteinExistence type="predicted"/>
<dbReference type="OrthoDB" id="12113at2157"/>
<evidence type="ECO:0008006" key="3">
    <source>
        <dbReference type="Google" id="ProtNLM"/>
    </source>
</evidence>
<dbReference type="KEGG" id="tprf:A3L09_10680"/>
<dbReference type="GeneID" id="33320886"/>